<name>A0A5B8W264_9SPHI</name>
<keyword evidence="3" id="KW-1185">Reference proteome</keyword>
<keyword evidence="1" id="KW-1133">Transmembrane helix</keyword>
<evidence type="ECO:0000256" key="1">
    <source>
        <dbReference type="SAM" id="Phobius"/>
    </source>
</evidence>
<dbReference type="KEGG" id="mgk:FSB76_14115"/>
<dbReference type="RefSeq" id="WP_147054351.1">
    <property type="nucleotide sequence ID" value="NZ_CP042437.1"/>
</dbReference>
<keyword evidence="1" id="KW-0472">Membrane</keyword>
<dbReference type="InterPro" id="IPR009003">
    <property type="entry name" value="Peptidase_S1_PA"/>
</dbReference>
<feature type="transmembrane region" description="Helical" evidence="1">
    <location>
        <begin position="463"/>
        <end position="483"/>
    </location>
</feature>
<accession>A0A5B8W264</accession>
<dbReference type="Proteomes" id="UP000321362">
    <property type="component" value="Chromosome"/>
</dbReference>
<gene>
    <name evidence="2" type="ORF">FSB76_14115</name>
</gene>
<proteinExistence type="predicted"/>
<feature type="transmembrane region" description="Helical" evidence="1">
    <location>
        <begin position="200"/>
        <end position="217"/>
    </location>
</feature>
<protein>
    <recommendedName>
        <fullName evidence="4">Trypsin-like peptidase domain-containing protein</fullName>
    </recommendedName>
</protein>
<keyword evidence="1" id="KW-0812">Transmembrane</keyword>
<dbReference type="OrthoDB" id="6286374at2"/>
<dbReference type="EMBL" id="CP042437">
    <property type="protein sequence ID" value="QEC77022.1"/>
    <property type="molecule type" value="Genomic_DNA"/>
</dbReference>
<reference evidence="2 3" key="1">
    <citation type="journal article" date="2013" name="J. Microbiol.">
        <title>Mucilaginibacter ginsenosidivorax sp. nov., with ginsenoside converting activity isolated from sediment.</title>
        <authorList>
            <person name="Kim J.K."/>
            <person name="Choi T.E."/>
            <person name="Liu Q.M."/>
            <person name="Park H.Y."/>
            <person name="Yi T.H."/>
            <person name="Yoon M.H."/>
            <person name="Kim S.C."/>
            <person name="Im W.T."/>
        </authorList>
    </citation>
    <scope>NUCLEOTIDE SEQUENCE [LARGE SCALE GENOMIC DNA]</scope>
    <source>
        <strain evidence="2 3">KHI28</strain>
    </source>
</reference>
<evidence type="ECO:0000313" key="3">
    <source>
        <dbReference type="Proteomes" id="UP000321362"/>
    </source>
</evidence>
<feature type="transmembrane region" description="Helical" evidence="1">
    <location>
        <begin position="12"/>
        <end position="37"/>
    </location>
</feature>
<evidence type="ECO:0000313" key="2">
    <source>
        <dbReference type="EMBL" id="QEC77022.1"/>
    </source>
</evidence>
<sequence length="823" mass="91419">MFNNTALDVVIGLVLVYLLYSLLITILGELLATWLGLRARILRISIERMLNDGLDLKKAGDKWHNKVSSAISRFFLKEPPSFSSSFAGLFYNYPSIKYLAKLEPAQAFIFGQTKPSYITPDNFATTAINILCDHGTGATKYDQLVFSLENNTLSIEPETIKQLRNIYNLSGKDLDTYKAGLIAWYNETQDRTNGWYKRKISFILFWVGFLLAFAFNVDSIKIAHILSKDKDARTQLVNMGIALTKDSARYKGFVNGNDTIPSRAVIDSGFARVSKDIGAANFILGLGWDFSEIKIDSTVTDGVPDFKYYKKYRADINATTKNIHDIRAIASRRRDSVVSLKQEIRRLAQDTTLKKRQLSYLKPADLTTAKAILFKEIDSISNKYVTFFHIQSNIKTDSDKIIPQITLLNNVRDSVNKKAGKRYISLLSVKYDDAKQVAVITGTRHLSFGEKTGKFFCTGLFSWSFWGFIITGFALSLGAPFWFGLLNKLVALRGAGVKPKDDTDLLADPAAAKADKPEVEKPIVIQKLIDTDPVASAVRELRYRYGNYPGVLSIGQGFKWVTEKVDGKDKESKVEAVEIHVIGNVLATMQAEIKDGNYHGVPVNVMANTIITAHLNAGDTIVNQTSIGTLGCFVKNKKTTGKIYLMSCWHVLKHKNDMIDSGLNTGVAKVLEGAIGPTMDIGFAEILISGQFDNTLIKISQDFRAVTLNDAKNELPVFFHGAFLGRQSDAVIYNHVVDDQKIFHSDTGQNHLMSDLFSITRYKPNTKIPESPSSKGDSGAVVVDKEGHPVGIVVGGDESFTYVVKLSNVFAPNSPYSTYYIPF</sequence>
<organism evidence="2 3">
    <name type="scientific">Mucilaginibacter ginsenosidivorax</name>
    <dbReference type="NCBI Taxonomy" id="862126"/>
    <lineage>
        <taxon>Bacteria</taxon>
        <taxon>Pseudomonadati</taxon>
        <taxon>Bacteroidota</taxon>
        <taxon>Sphingobacteriia</taxon>
        <taxon>Sphingobacteriales</taxon>
        <taxon>Sphingobacteriaceae</taxon>
        <taxon>Mucilaginibacter</taxon>
    </lineage>
</organism>
<dbReference type="SUPFAM" id="SSF50494">
    <property type="entry name" value="Trypsin-like serine proteases"/>
    <property type="match status" value="1"/>
</dbReference>
<dbReference type="AlphaFoldDB" id="A0A5B8W264"/>
<evidence type="ECO:0008006" key="4">
    <source>
        <dbReference type="Google" id="ProtNLM"/>
    </source>
</evidence>